<name>A0A8S5MEA1_9CAUD</name>
<proteinExistence type="predicted"/>
<evidence type="ECO:0000313" key="1">
    <source>
        <dbReference type="EMBL" id="DAD80548.1"/>
    </source>
</evidence>
<reference evidence="1" key="1">
    <citation type="journal article" date="2021" name="Proc. Natl. Acad. Sci. U.S.A.">
        <title>A Catalog of Tens of Thousands of Viruses from Human Metagenomes Reveals Hidden Associations with Chronic Diseases.</title>
        <authorList>
            <person name="Tisza M.J."/>
            <person name="Buck C.B."/>
        </authorList>
    </citation>
    <scope>NUCLEOTIDE SEQUENCE</scope>
    <source>
        <strain evidence="1">CtYh54</strain>
    </source>
</reference>
<organism evidence="1">
    <name type="scientific">Siphoviridae sp. ctYh54</name>
    <dbReference type="NCBI Taxonomy" id="2826379"/>
    <lineage>
        <taxon>Viruses</taxon>
        <taxon>Duplodnaviria</taxon>
        <taxon>Heunggongvirae</taxon>
        <taxon>Uroviricota</taxon>
        <taxon>Caudoviricetes</taxon>
    </lineage>
</organism>
<dbReference type="EMBL" id="BK014884">
    <property type="protein sequence ID" value="DAD80548.1"/>
    <property type="molecule type" value="Genomic_DNA"/>
</dbReference>
<sequence length="146" mass="17913">MADSRSRAIQRLEGLADTYTEHVCKLFLWGDQDPKWRKDWTDEIYNYIFKVANIELKGNKRLKEKDYLEFFFFKYMEDWEFPKKLNANNHHFRDRYKYPKADYVNAEKAYEQYKKFVKKVVDSVVQNKVFYEEIKRLCGEYLTGKE</sequence>
<protein>
    <submittedName>
        <fullName evidence="1">Uncharacterized protein</fullName>
    </submittedName>
</protein>
<accession>A0A8S5MEA1</accession>